<keyword evidence="1" id="KW-0812">Transmembrane</keyword>
<keyword evidence="1" id="KW-1133">Transmembrane helix</keyword>
<dbReference type="AlphaFoldDB" id="A0A833DTK3"/>
<organism evidence="2 3">
    <name type="scientific">Ignisphaera aggregans</name>
    <dbReference type="NCBI Taxonomy" id="334771"/>
    <lineage>
        <taxon>Archaea</taxon>
        <taxon>Thermoproteota</taxon>
        <taxon>Thermoprotei</taxon>
        <taxon>Desulfurococcales</taxon>
        <taxon>Desulfurococcaceae</taxon>
        <taxon>Ignisphaera</taxon>
    </lineage>
</organism>
<name>A0A833DTK3_9CREN</name>
<dbReference type="Proteomes" id="UP000605805">
    <property type="component" value="Unassembled WGS sequence"/>
</dbReference>
<keyword evidence="1" id="KW-0472">Membrane</keyword>
<evidence type="ECO:0000313" key="2">
    <source>
        <dbReference type="EMBL" id="HIP57367.1"/>
    </source>
</evidence>
<accession>A0A833DTK3</accession>
<dbReference type="InterPro" id="IPR002849">
    <property type="entry name" value="DUF131"/>
</dbReference>
<dbReference type="Pfam" id="PF01998">
    <property type="entry name" value="DUF131"/>
    <property type="match status" value="1"/>
</dbReference>
<comment type="caution">
    <text evidence="2">The sequence shown here is derived from an EMBL/GenBank/DDBJ whole genome shotgun (WGS) entry which is preliminary data.</text>
</comment>
<evidence type="ECO:0000313" key="3">
    <source>
        <dbReference type="Proteomes" id="UP000605805"/>
    </source>
</evidence>
<protein>
    <submittedName>
        <fullName evidence="2">DUF131 domain-containing protein</fullName>
    </submittedName>
</protein>
<feature type="transmembrane region" description="Helical" evidence="1">
    <location>
        <begin position="59"/>
        <end position="81"/>
    </location>
</feature>
<dbReference type="NCBIfam" id="TIGR00304">
    <property type="entry name" value="TIGR00304 family membrane protein"/>
    <property type="match status" value="1"/>
</dbReference>
<sequence length="83" mass="8759">MLTLVLIAIAFLLIVCGMALLILSSMRRGGEVRAEGGGVVIVGPLPIVFGTSERIAKGLILLAMLLMVIVLAVFLILSGVVRW</sequence>
<feature type="transmembrane region" description="Helical" evidence="1">
    <location>
        <begin position="6"/>
        <end position="23"/>
    </location>
</feature>
<gene>
    <name evidence="2" type="ORF">EYH02_04795</name>
</gene>
<dbReference type="EMBL" id="DQTV01000089">
    <property type="protein sequence ID" value="HIP57367.1"/>
    <property type="molecule type" value="Genomic_DNA"/>
</dbReference>
<evidence type="ECO:0000256" key="1">
    <source>
        <dbReference type="SAM" id="Phobius"/>
    </source>
</evidence>
<proteinExistence type="predicted"/>
<reference evidence="2" key="1">
    <citation type="journal article" date="2020" name="ISME J.">
        <title>Gammaproteobacteria mediating utilization of methyl-, sulfur- and petroleum organic compounds in deep ocean hydrothermal plumes.</title>
        <authorList>
            <person name="Zhou Z."/>
            <person name="Liu Y."/>
            <person name="Pan J."/>
            <person name="Cron B.R."/>
            <person name="Toner B.M."/>
            <person name="Anantharaman K."/>
            <person name="Breier J.A."/>
            <person name="Dick G.J."/>
            <person name="Li M."/>
        </authorList>
    </citation>
    <scope>NUCLEOTIDE SEQUENCE</scope>
    <source>
        <strain evidence="2">SZUA-1435</strain>
    </source>
</reference>